<dbReference type="CDD" id="cd03057">
    <property type="entry name" value="GST_N_Beta"/>
    <property type="match status" value="1"/>
</dbReference>
<sequence>MLTLYTAPGSCSRASHIALEESGLAFEARLVDFAQGDQRRPEFLAINPKGRVPALVTDQGVLTESPAILAYIAALAPQGLLAPVEPFALARMQAFNLYLASTVHVAHAHGRRASRWSDDAAAQASMAAKVAQNMRDCFTLIEADLARNGDSDWVMGDAYSVADPYLFTFTGWLEGDGVDVAEFPYVRAHYDRMGRRPAVVRALQAEQTRAA</sequence>
<accession>A0A7Z8Y3H8</accession>
<dbReference type="PROSITE" id="PS50405">
    <property type="entry name" value="GST_CTER"/>
    <property type="match status" value="1"/>
</dbReference>
<feature type="domain" description="GST C-terminal" evidence="2">
    <location>
        <begin position="85"/>
        <end position="211"/>
    </location>
</feature>
<dbReference type="SFLD" id="SFLDS00019">
    <property type="entry name" value="Glutathione_Transferase_(cytos"/>
    <property type="match status" value="1"/>
</dbReference>
<dbReference type="InterPro" id="IPR010987">
    <property type="entry name" value="Glutathione-S-Trfase_C-like"/>
</dbReference>
<dbReference type="SFLD" id="SFLDG01150">
    <property type="entry name" value="Main.1:_Beta-like"/>
    <property type="match status" value="1"/>
</dbReference>
<dbReference type="PROSITE" id="PS50404">
    <property type="entry name" value="GST_NTER"/>
    <property type="match status" value="1"/>
</dbReference>
<keyword evidence="3" id="KW-0808">Transferase</keyword>
<dbReference type="Proteomes" id="UP000289220">
    <property type="component" value="Unassembled WGS sequence"/>
</dbReference>
<feature type="domain" description="GST N-terminal" evidence="1">
    <location>
        <begin position="1"/>
        <end position="80"/>
    </location>
</feature>
<organism evidence="3 4">
    <name type="scientific">Brevundimonas mediterranea</name>
    <dbReference type="NCBI Taxonomy" id="74329"/>
    <lineage>
        <taxon>Bacteria</taxon>
        <taxon>Pseudomonadati</taxon>
        <taxon>Pseudomonadota</taxon>
        <taxon>Alphaproteobacteria</taxon>
        <taxon>Caulobacterales</taxon>
        <taxon>Caulobacteraceae</taxon>
        <taxon>Brevundimonas</taxon>
    </lineage>
</organism>
<dbReference type="Pfam" id="PF02798">
    <property type="entry name" value="GST_N"/>
    <property type="match status" value="1"/>
</dbReference>
<gene>
    <name evidence="3" type="primary">gstB_1</name>
    <name evidence="3" type="ORF">BREV_BREV_01550</name>
</gene>
<dbReference type="RefSeq" id="WP_154726052.1">
    <property type="nucleotide sequence ID" value="NZ_UXHF01000026.1"/>
</dbReference>
<comment type="caution">
    <text evidence="3">The sequence shown here is derived from an EMBL/GenBank/DDBJ whole genome shotgun (WGS) entry which is preliminary data.</text>
</comment>
<dbReference type="Pfam" id="PF13410">
    <property type="entry name" value="GST_C_2"/>
    <property type="match status" value="1"/>
</dbReference>
<dbReference type="EMBL" id="UXHF01000026">
    <property type="protein sequence ID" value="VDC49901.1"/>
    <property type="molecule type" value="Genomic_DNA"/>
</dbReference>
<name>A0A7Z8Y3H8_9CAUL</name>
<dbReference type="Gene3D" id="1.20.1050.10">
    <property type="match status" value="1"/>
</dbReference>
<dbReference type="PANTHER" id="PTHR44051">
    <property type="entry name" value="GLUTATHIONE S-TRANSFERASE-RELATED"/>
    <property type="match status" value="1"/>
</dbReference>
<dbReference type="CDD" id="cd03188">
    <property type="entry name" value="GST_C_Beta"/>
    <property type="match status" value="1"/>
</dbReference>
<dbReference type="GO" id="GO:0016740">
    <property type="term" value="F:transferase activity"/>
    <property type="evidence" value="ECO:0007669"/>
    <property type="project" value="UniProtKB-KW"/>
</dbReference>
<proteinExistence type="predicted"/>
<keyword evidence="4" id="KW-1185">Reference proteome</keyword>
<dbReference type="InterPro" id="IPR040079">
    <property type="entry name" value="Glutathione_S-Trfase"/>
</dbReference>
<dbReference type="Gene3D" id="3.40.30.10">
    <property type="entry name" value="Glutaredoxin"/>
    <property type="match status" value="1"/>
</dbReference>
<dbReference type="SUPFAM" id="SSF52833">
    <property type="entry name" value="Thioredoxin-like"/>
    <property type="match status" value="1"/>
</dbReference>
<dbReference type="InterPro" id="IPR036282">
    <property type="entry name" value="Glutathione-S-Trfase_C_sf"/>
</dbReference>
<protein>
    <submittedName>
        <fullName evidence="3">Glutathione S-transferase GST-6.0</fullName>
    </submittedName>
</protein>
<dbReference type="InterPro" id="IPR036249">
    <property type="entry name" value="Thioredoxin-like_sf"/>
</dbReference>
<dbReference type="PANTHER" id="PTHR44051:SF8">
    <property type="entry name" value="GLUTATHIONE S-TRANSFERASE GSTA"/>
    <property type="match status" value="1"/>
</dbReference>
<evidence type="ECO:0000259" key="2">
    <source>
        <dbReference type="PROSITE" id="PS50405"/>
    </source>
</evidence>
<evidence type="ECO:0000313" key="3">
    <source>
        <dbReference type="EMBL" id="VDC49901.1"/>
    </source>
</evidence>
<dbReference type="SFLD" id="SFLDG00358">
    <property type="entry name" value="Main_(cytGST)"/>
    <property type="match status" value="1"/>
</dbReference>
<evidence type="ECO:0000259" key="1">
    <source>
        <dbReference type="PROSITE" id="PS50404"/>
    </source>
</evidence>
<reference evidence="3 4" key="1">
    <citation type="submission" date="2018-11" db="EMBL/GenBank/DDBJ databases">
        <authorList>
            <person name="Peiro R."/>
            <person name="Begona"/>
            <person name="Cbmso G."/>
            <person name="Lopez M."/>
            <person name="Gonzalez S."/>
            <person name="Sacristan E."/>
            <person name="Castillo E."/>
        </authorList>
    </citation>
    <scope>NUCLEOTIDE SEQUENCE [LARGE SCALE GENOMIC DNA]</scope>
    <source>
        <strain evidence="3">Brev_genome</strain>
    </source>
</reference>
<evidence type="ECO:0000313" key="4">
    <source>
        <dbReference type="Proteomes" id="UP000289220"/>
    </source>
</evidence>
<dbReference type="AlphaFoldDB" id="A0A7Z8Y3H8"/>
<dbReference type="InterPro" id="IPR004045">
    <property type="entry name" value="Glutathione_S-Trfase_N"/>
</dbReference>
<dbReference type="SUPFAM" id="SSF47616">
    <property type="entry name" value="GST C-terminal domain-like"/>
    <property type="match status" value="1"/>
</dbReference>